<keyword evidence="2" id="KW-1185">Reference proteome</keyword>
<evidence type="ECO:0000313" key="1">
    <source>
        <dbReference type="EMBL" id="PHV70142.1"/>
    </source>
</evidence>
<protein>
    <submittedName>
        <fullName evidence="1">Uncharacterized protein</fullName>
    </submittedName>
</protein>
<dbReference type="EMBL" id="PEDL01000013">
    <property type="protein sequence ID" value="PHV70142.1"/>
    <property type="molecule type" value="Genomic_DNA"/>
</dbReference>
<accession>A0AC61DC28</accession>
<gene>
    <name evidence="1" type="ORF">CS063_11740</name>
</gene>
<dbReference type="Proteomes" id="UP000224460">
    <property type="component" value="Unassembled WGS sequence"/>
</dbReference>
<proteinExistence type="predicted"/>
<reference evidence="1" key="1">
    <citation type="submission" date="2017-10" db="EMBL/GenBank/DDBJ databases">
        <title>Genome sequence of cellulolytic Lachnospiraceae bacterium XHS1971 isolated from hotspring sediment.</title>
        <authorList>
            <person name="Vasudevan G."/>
            <person name="Joshi A.J."/>
            <person name="Hivarkar S."/>
            <person name="Lanjekar V.B."/>
            <person name="Dhakephalkar P.K."/>
            <person name="Dagar S."/>
        </authorList>
    </citation>
    <scope>NUCLEOTIDE SEQUENCE</scope>
    <source>
        <strain evidence="1">XHS1971</strain>
    </source>
</reference>
<organism evidence="1 2">
    <name type="scientific">Sporanaerobium hydrogeniformans</name>
    <dbReference type="NCBI Taxonomy" id="3072179"/>
    <lineage>
        <taxon>Bacteria</taxon>
        <taxon>Bacillati</taxon>
        <taxon>Bacillota</taxon>
        <taxon>Clostridia</taxon>
        <taxon>Lachnospirales</taxon>
        <taxon>Lachnospiraceae</taxon>
        <taxon>Sporanaerobium</taxon>
    </lineage>
</organism>
<comment type="caution">
    <text evidence="1">The sequence shown here is derived from an EMBL/GenBank/DDBJ whole genome shotgun (WGS) entry which is preliminary data.</text>
</comment>
<evidence type="ECO:0000313" key="2">
    <source>
        <dbReference type="Proteomes" id="UP000224460"/>
    </source>
</evidence>
<name>A0AC61DC28_9FIRM</name>
<sequence length="390" mass="44605">MHNHLKKISFILSITLCLSVNSTLLANTVSSKMQDSAMPASYLDKEIRFDSDTEELGAGTLLTAQSQLKAVLTQIAQDKVYYFQYKLNGKRLKAAMTAPYTATLEDVELYNGLGRLEIIAYDACDTKIWSKQMDISLKADEPLLRSERLSTSYPLWQKPIYRSHYIPVLLYHVFSEEVKPSQEYIAVDIKHFEEQLARLLDAGYTPISFYDLNQYLERKAGLPAKPFLITADDGYLNNYTLAYPVLQKYNVPATFFLPPASITKNNGLPRFNWEQALEMEQSGLIDIQIHGYDHTPFNKLSLEDVRYQVSRALGVIEQKLGQRDVVVVSYPEFRYLPETQALLSQMKIDFQTTNTGVVGIPFKREDIKRIIVPNYMTPDQLIANIERLTQ</sequence>